<accession>A0A1I7W8E4</accession>
<evidence type="ECO:0000256" key="1">
    <source>
        <dbReference type="SAM" id="Phobius"/>
    </source>
</evidence>
<keyword evidence="1" id="KW-1133">Transmembrane helix</keyword>
<dbReference type="Proteomes" id="UP000095283">
    <property type="component" value="Unplaced"/>
</dbReference>
<evidence type="ECO:0000256" key="2">
    <source>
        <dbReference type="SAM" id="SignalP"/>
    </source>
</evidence>
<reference evidence="4" key="1">
    <citation type="submission" date="2016-11" db="UniProtKB">
        <authorList>
            <consortium name="WormBaseParasite"/>
        </authorList>
    </citation>
    <scope>IDENTIFICATION</scope>
</reference>
<sequence length="194" mass="20645">MVNHMNRAFSLCVFLFSVKRVMAAIVEHATLNAGLIFFACRPYIAESDSYDLRTSGSPGVRFYPCSMGGMTPRANSNSVLSAACDDGGSENLIAVDEFTLMEAIMMSSSVTSSNFLIALHAEGGTVTASGAPSNATLKYLIFPIGIFCAAMTIPRLFLECTFGRTMANSAARKNKDNSSCLMGDFNAALLASTL</sequence>
<feature type="transmembrane region" description="Helical" evidence="1">
    <location>
        <begin position="139"/>
        <end position="158"/>
    </location>
</feature>
<proteinExistence type="predicted"/>
<name>A0A1I7W8E4_HETBA</name>
<keyword evidence="1" id="KW-0812">Transmembrane</keyword>
<organism evidence="3 4">
    <name type="scientific">Heterorhabditis bacteriophora</name>
    <name type="common">Entomopathogenic nematode worm</name>
    <dbReference type="NCBI Taxonomy" id="37862"/>
    <lineage>
        <taxon>Eukaryota</taxon>
        <taxon>Metazoa</taxon>
        <taxon>Ecdysozoa</taxon>
        <taxon>Nematoda</taxon>
        <taxon>Chromadorea</taxon>
        <taxon>Rhabditida</taxon>
        <taxon>Rhabditina</taxon>
        <taxon>Rhabditomorpha</taxon>
        <taxon>Strongyloidea</taxon>
        <taxon>Heterorhabditidae</taxon>
        <taxon>Heterorhabditis</taxon>
    </lineage>
</organism>
<evidence type="ECO:0000313" key="4">
    <source>
        <dbReference type="WBParaSite" id="Hba_00918"/>
    </source>
</evidence>
<evidence type="ECO:0000313" key="3">
    <source>
        <dbReference type="Proteomes" id="UP000095283"/>
    </source>
</evidence>
<keyword evidence="1" id="KW-0472">Membrane</keyword>
<dbReference type="WBParaSite" id="Hba_00918">
    <property type="protein sequence ID" value="Hba_00918"/>
    <property type="gene ID" value="Hba_00918"/>
</dbReference>
<protein>
    <submittedName>
        <fullName evidence="4">Secreted protein</fullName>
    </submittedName>
</protein>
<feature type="signal peptide" evidence="2">
    <location>
        <begin position="1"/>
        <end position="23"/>
    </location>
</feature>
<dbReference type="AlphaFoldDB" id="A0A1I7W8E4"/>
<feature type="chain" id="PRO_5009310508" evidence="2">
    <location>
        <begin position="24"/>
        <end position="194"/>
    </location>
</feature>
<keyword evidence="2" id="KW-0732">Signal</keyword>
<keyword evidence="3" id="KW-1185">Reference proteome</keyword>